<dbReference type="EMBL" id="JAKNCJ010000002">
    <property type="protein sequence ID" value="MCL6423229.1"/>
    <property type="molecule type" value="Genomic_DNA"/>
</dbReference>
<dbReference type="Proteomes" id="UP001203761">
    <property type="component" value="Unassembled WGS sequence"/>
</dbReference>
<name>A0ABT0R1V8_9MICO</name>
<feature type="signal peptide" evidence="3">
    <location>
        <begin position="1"/>
        <end position="21"/>
    </location>
</feature>
<keyword evidence="2" id="KW-1133">Transmembrane helix</keyword>
<proteinExistence type="predicted"/>
<organism evidence="5 6">
    <name type="scientific">Brachybacterium equifaecis</name>
    <dbReference type="NCBI Taxonomy" id="2910770"/>
    <lineage>
        <taxon>Bacteria</taxon>
        <taxon>Bacillati</taxon>
        <taxon>Actinomycetota</taxon>
        <taxon>Actinomycetes</taxon>
        <taxon>Micrococcales</taxon>
        <taxon>Dermabacteraceae</taxon>
        <taxon>Brachybacterium</taxon>
    </lineage>
</organism>
<dbReference type="Pfam" id="PF04892">
    <property type="entry name" value="VanZ"/>
    <property type="match status" value="1"/>
</dbReference>
<feature type="region of interest" description="Disordered" evidence="1">
    <location>
        <begin position="141"/>
        <end position="176"/>
    </location>
</feature>
<feature type="transmembrane region" description="Helical" evidence="2">
    <location>
        <begin position="113"/>
        <end position="131"/>
    </location>
</feature>
<reference evidence="5" key="1">
    <citation type="submission" date="2022-02" db="EMBL/GenBank/DDBJ databases">
        <authorList>
            <person name="Lee M."/>
            <person name="Kim S.-J."/>
            <person name="Jung M.-Y."/>
        </authorList>
    </citation>
    <scope>NUCLEOTIDE SEQUENCE</scope>
    <source>
        <strain evidence="5">JHP9</strain>
    </source>
</reference>
<feature type="chain" id="PRO_5046860500" evidence="3">
    <location>
        <begin position="22"/>
        <end position="176"/>
    </location>
</feature>
<keyword evidence="6" id="KW-1185">Reference proteome</keyword>
<keyword evidence="2" id="KW-0472">Membrane</keyword>
<dbReference type="InterPro" id="IPR006976">
    <property type="entry name" value="VanZ-like"/>
</dbReference>
<keyword evidence="2" id="KW-0812">Transmembrane</keyword>
<evidence type="ECO:0000313" key="5">
    <source>
        <dbReference type="EMBL" id="MCL6423229.1"/>
    </source>
</evidence>
<accession>A0ABT0R1V8</accession>
<evidence type="ECO:0000256" key="1">
    <source>
        <dbReference type="SAM" id="MobiDB-lite"/>
    </source>
</evidence>
<feature type="compositionally biased region" description="Low complexity" evidence="1">
    <location>
        <begin position="142"/>
        <end position="163"/>
    </location>
</feature>
<evidence type="ECO:0000256" key="3">
    <source>
        <dbReference type="SAM" id="SignalP"/>
    </source>
</evidence>
<protein>
    <submittedName>
        <fullName evidence="5">VanZ family protein</fullName>
    </submittedName>
</protein>
<evidence type="ECO:0000313" key="6">
    <source>
        <dbReference type="Proteomes" id="UP001203761"/>
    </source>
</evidence>
<sequence>MFLRSARMLAALILLAGSAGAAVLLLTADGWAVNRLNVRIWNTVTSELGIRHLVTPEQFAVLANVALFIPVFAALAVLVPTWWWVLLAAVLSTAVEVYQSSLGGLRIASFGDVLANTLGALLGVLLGRWVHHRLRTRDLSRASPAAAAPAATAPTTPGAAPQGSAGGPGGSPDDRG</sequence>
<gene>
    <name evidence="5" type="ORF">Bequi_07495</name>
</gene>
<feature type="transmembrane region" description="Helical" evidence="2">
    <location>
        <begin position="59"/>
        <end position="78"/>
    </location>
</feature>
<dbReference type="RefSeq" id="WP_249737317.1">
    <property type="nucleotide sequence ID" value="NZ_JAKNCJ010000002.1"/>
</dbReference>
<comment type="caution">
    <text evidence="5">The sequence shown here is derived from an EMBL/GenBank/DDBJ whole genome shotgun (WGS) entry which is preliminary data.</text>
</comment>
<keyword evidence="3" id="KW-0732">Signal</keyword>
<evidence type="ECO:0000259" key="4">
    <source>
        <dbReference type="Pfam" id="PF04892"/>
    </source>
</evidence>
<evidence type="ECO:0000256" key="2">
    <source>
        <dbReference type="SAM" id="Phobius"/>
    </source>
</evidence>
<feature type="domain" description="VanZ-like" evidence="4">
    <location>
        <begin position="42"/>
        <end position="129"/>
    </location>
</feature>